<protein>
    <submittedName>
        <fullName evidence="6">Uncharacterized protein</fullName>
    </submittedName>
</protein>
<dbReference type="InterPro" id="IPR022138">
    <property type="entry name" value="DUF3670"/>
</dbReference>
<dbReference type="Pfam" id="PF00271">
    <property type="entry name" value="Helicase_C"/>
    <property type="match status" value="1"/>
</dbReference>
<dbReference type="InterPro" id="IPR027417">
    <property type="entry name" value="P-loop_NTPase"/>
</dbReference>
<evidence type="ECO:0000256" key="2">
    <source>
        <dbReference type="PROSITE-ProRule" id="PRU00325"/>
    </source>
</evidence>
<dbReference type="PANTHER" id="PTHR45629:SF7">
    <property type="entry name" value="DNA EXCISION REPAIR PROTEIN ERCC-6-RELATED"/>
    <property type="match status" value="1"/>
</dbReference>
<keyword evidence="1" id="KW-0378">Hydrolase</keyword>
<dbReference type="InterPro" id="IPR007527">
    <property type="entry name" value="Znf_SWIM"/>
</dbReference>
<evidence type="ECO:0000259" key="4">
    <source>
        <dbReference type="PROSITE" id="PS51192"/>
    </source>
</evidence>
<dbReference type="Pfam" id="PF04434">
    <property type="entry name" value="SWIM"/>
    <property type="match status" value="1"/>
</dbReference>
<accession>K1JPG7</accession>
<feature type="domain" description="SWIM-type" evidence="3">
    <location>
        <begin position="112"/>
        <end position="148"/>
    </location>
</feature>
<dbReference type="InterPro" id="IPR014001">
    <property type="entry name" value="Helicase_ATP-bd"/>
</dbReference>
<dbReference type="PROSITE" id="PS51194">
    <property type="entry name" value="HELICASE_CTER"/>
    <property type="match status" value="1"/>
</dbReference>
<evidence type="ECO:0000313" key="7">
    <source>
        <dbReference type="Proteomes" id="UP000005835"/>
    </source>
</evidence>
<evidence type="ECO:0000256" key="1">
    <source>
        <dbReference type="ARBA" id="ARBA00022801"/>
    </source>
</evidence>
<dbReference type="PROSITE" id="PS51192">
    <property type="entry name" value="HELICASE_ATP_BIND_1"/>
    <property type="match status" value="1"/>
</dbReference>
<dbReference type="EMBL" id="ADMG01000008">
    <property type="protein sequence ID" value="EKB32116.1"/>
    <property type="molecule type" value="Genomic_DNA"/>
</dbReference>
<dbReference type="SMART" id="SM00490">
    <property type="entry name" value="HELICc"/>
    <property type="match status" value="1"/>
</dbReference>
<evidence type="ECO:0000259" key="3">
    <source>
        <dbReference type="PROSITE" id="PS50966"/>
    </source>
</evidence>
<keyword evidence="2" id="KW-0863">Zinc-finger</keyword>
<dbReference type="eggNOG" id="COG0553">
    <property type="taxonomic scope" value="Bacteria"/>
</dbReference>
<dbReference type="Proteomes" id="UP000005835">
    <property type="component" value="Unassembled WGS sequence"/>
</dbReference>
<dbReference type="Pfam" id="PF00176">
    <property type="entry name" value="SNF2-rel_dom"/>
    <property type="match status" value="1"/>
</dbReference>
<sequence length="1189" mass="132385">MARRVQFGTTWWGKQWIDALTHLDYENRLPRGRTYYNTGRIDDMQFNPAKLRVEAIAHGSAYSPYEVAIDLKPLPSEDVTRLVDAVAERPALLAKLLEGELDPEVGEIAAELGISLFPQSWREFRMSCSCPDDAVPCKHIAGVYYGMVKTIDADPMWVFHFRGVDLPGLLRDRGIDLDKSVSLFEPDPLVWLALADPKGEAEEGDGEALPLLEEIEGGYLKRLASLLPASVEGGKALSRYRYEKLVAPVMSRSRSHEGQGHDVDELWNKFQSAFSGGRVLPELLWADGRFMMSLRIPRGRSLDASMMDRGRLIISLSELDGRTPASAPGLEPWSRVAKAAVMLLRQGAAVPVLVHLKTEGRDKVAAMWMPAMQAVGVRRFVEETGAILSKDVLGIFKKSGCPLAQSTRTGRLFTLLSVLMTEYVEFSARVPSTFAGDPLYALMARPLSSALDYGIAQADITLVRKFLKPFSLAFMQLSWVPVMTVRTAKNGNVTVNLGVLPRNAGPKARPVLYRDVLKEEKFEADRLAILSVFESLAVYCNELRAVLDSKGKPATLPKDGLRDFLFDAVPSLELLGARVMLPKSLSNLLKPKLSVSMSGSTGKGMITKESVGSFDWKVSLGERALTKEEFEALMAHVGEVIPFNDEFVYLDPEVLRKMKAKVDFMESAGYLDMMKAVYTGELDDGTAVSVPDDLIERTREFGRVDSIPLPSGLNAVLRPYQERGYSWLMRNLMLGLGALIADDMGLGKTLQVITTLLAMKERGEFAKEKAIAIVPATLMTNWMREIERFAPGLTASVYHGSARQLAPVEERPDVTITTYGTFKRDAAVLGAETWRLMVLDEAQAVKNTGSGITQAVRDFPARQVIAMSGTPVENRLMEYWSLLSIVQPGILGTQDEFMKSFAKPIETDRNERALEAFRLVTAPFMLRRLKTDKSIISDLPDRVVCDRYVDLTPEQAALYKTTLDYWMKKLEGLGQEDGMKRSSMLLSLITALKQICNSPSLYEKRHPRLPDSGKADSLFELVEECRENGRKMLVFTQYAEMGERLQDWFEKATGVRPDFLHGGVSIAKRAEMVDRFQNDPADALLIISLKAGGTGLNLTAASVVVHYDLWWNPAVENQATDRAFRIGQCRDVLVYRFLCAGTFEERINDMLERKRELADLTVSTGEGWVGDLSTDELKALFRLESPENA</sequence>
<dbReference type="InterPro" id="IPR038718">
    <property type="entry name" value="SNF2-like_sf"/>
</dbReference>
<dbReference type="SUPFAM" id="SSF52540">
    <property type="entry name" value="P-loop containing nucleoside triphosphate hydrolases"/>
    <property type="match status" value="2"/>
</dbReference>
<gene>
    <name evidence="6" type="ORF">HMPREF9465_00292</name>
</gene>
<dbReference type="eggNOG" id="COG4279">
    <property type="taxonomic scope" value="Bacteria"/>
</dbReference>
<evidence type="ECO:0000313" key="6">
    <source>
        <dbReference type="EMBL" id="EKB32116.1"/>
    </source>
</evidence>
<dbReference type="GO" id="GO:0005524">
    <property type="term" value="F:ATP binding"/>
    <property type="evidence" value="ECO:0007669"/>
    <property type="project" value="InterPro"/>
</dbReference>
<dbReference type="GO" id="GO:0004386">
    <property type="term" value="F:helicase activity"/>
    <property type="evidence" value="ECO:0007669"/>
    <property type="project" value="UniProtKB-KW"/>
</dbReference>
<keyword evidence="2" id="KW-0862">Zinc</keyword>
<dbReference type="Gene3D" id="3.40.50.300">
    <property type="entry name" value="P-loop containing nucleotide triphosphate hydrolases"/>
    <property type="match status" value="1"/>
</dbReference>
<dbReference type="RefSeq" id="WP_005433402.1">
    <property type="nucleotide sequence ID" value="NZ_JH815513.1"/>
</dbReference>
<dbReference type="HOGENOM" id="CLU_000315_21_8_4"/>
<dbReference type="STRING" id="742823.HMPREF9465_00292"/>
<organism evidence="6 7">
    <name type="scientific">Sutterella wadsworthensis 2_1_59BFAA</name>
    <dbReference type="NCBI Taxonomy" id="742823"/>
    <lineage>
        <taxon>Bacteria</taxon>
        <taxon>Pseudomonadati</taxon>
        <taxon>Pseudomonadota</taxon>
        <taxon>Betaproteobacteria</taxon>
        <taxon>Burkholderiales</taxon>
        <taxon>Sutterellaceae</taxon>
        <taxon>Sutterella</taxon>
    </lineage>
</organism>
<dbReference type="GO" id="GO:0008270">
    <property type="term" value="F:zinc ion binding"/>
    <property type="evidence" value="ECO:0007669"/>
    <property type="project" value="UniProtKB-KW"/>
</dbReference>
<dbReference type="OrthoDB" id="9760715at2"/>
<feature type="domain" description="Helicase ATP-binding" evidence="4">
    <location>
        <begin position="729"/>
        <end position="889"/>
    </location>
</feature>
<dbReference type="InterPro" id="IPR001650">
    <property type="entry name" value="Helicase_C-like"/>
</dbReference>
<dbReference type="AlphaFoldDB" id="K1JPG7"/>
<dbReference type="GO" id="GO:0016787">
    <property type="term" value="F:hydrolase activity"/>
    <property type="evidence" value="ECO:0007669"/>
    <property type="project" value="UniProtKB-KW"/>
</dbReference>
<reference evidence="6 7" key="1">
    <citation type="submission" date="2012-05" db="EMBL/GenBank/DDBJ databases">
        <title>The Genome Sequence of Sutterella wadsworthensis 2_1_59BFAA.</title>
        <authorList>
            <consortium name="The Broad Institute Genome Sequencing Platform"/>
            <person name="Earl A."/>
            <person name="Ward D."/>
            <person name="Feldgarden M."/>
            <person name="Gevers D."/>
            <person name="Daigneault M."/>
            <person name="Strauss J."/>
            <person name="Allen-Vercoe E."/>
            <person name="Walker B."/>
            <person name="Young S.K."/>
            <person name="Zeng Q."/>
            <person name="Gargeya S."/>
            <person name="Fitzgerald M."/>
            <person name="Haas B."/>
            <person name="Abouelleil A."/>
            <person name="Alvarado L."/>
            <person name="Arachchi H.M."/>
            <person name="Berlin A.M."/>
            <person name="Chapman S.B."/>
            <person name="Goldberg J."/>
            <person name="Griggs A."/>
            <person name="Gujja S."/>
            <person name="Hansen M."/>
            <person name="Howarth C."/>
            <person name="Imamovic A."/>
            <person name="Larimer J."/>
            <person name="McCowen C."/>
            <person name="Montmayeur A."/>
            <person name="Murphy C."/>
            <person name="Neiman D."/>
            <person name="Pearson M."/>
            <person name="Priest M."/>
            <person name="Roberts A."/>
            <person name="Saif S."/>
            <person name="Shea T."/>
            <person name="Sisk P."/>
            <person name="Sykes S."/>
            <person name="Wortman J."/>
            <person name="Nusbaum C."/>
            <person name="Birren B."/>
        </authorList>
    </citation>
    <scope>NUCLEOTIDE SEQUENCE [LARGE SCALE GENOMIC DNA]</scope>
    <source>
        <strain evidence="6 7">2_1_59BFAA</strain>
    </source>
</reference>
<evidence type="ECO:0000259" key="5">
    <source>
        <dbReference type="PROSITE" id="PS51194"/>
    </source>
</evidence>
<dbReference type="InterPro" id="IPR049730">
    <property type="entry name" value="SNF2/RAD54-like_C"/>
</dbReference>
<proteinExistence type="predicted"/>
<dbReference type="CDD" id="cd18793">
    <property type="entry name" value="SF2_C_SNF"/>
    <property type="match status" value="1"/>
</dbReference>
<comment type="caution">
    <text evidence="6">The sequence shown here is derived from an EMBL/GenBank/DDBJ whole genome shotgun (WGS) entry which is preliminary data.</text>
</comment>
<keyword evidence="2" id="KW-0479">Metal-binding</keyword>
<dbReference type="GO" id="GO:0015616">
    <property type="term" value="F:DNA translocase activity"/>
    <property type="evidence" value="ECO:0007669"/>
    <property type="project" value="TreeGrafter"/>
</dbReference>
<dbReference type="Pfam" id="PF12419">
    <property type="entry name" value="DUF3670"/>
    <property type="match status" value="1"/>
</dbReference>
<keyword evidence="7" id="KW-1185">Reference proteome</keyword>
<dbReference type="PANTHER" id="PTHR45629">
    <property type="entry name" value="SNF2/RAD54 FAMILY MEMBER"/>
    <property type="match status" value="1"/>
</dbReference>
<dbReference type="PATRIC" id="fig|742823.3.peg.284"/>
<name>K1JPG7_9BURK</name>
<dbReference type="InterPro" id="IPR050496">
    <property type="entry name" value="SNF2_RAD54_helicase_repair"/>
</dbReference>
<dbReference type="Gene3D" id="3.40.50.10810">
    <property type="entry name" value="Tandem AAA-ATPase domain"/>
    <property type="match status" value="1"/>
</dbReference>
<dbReference type="PROSITE" id="PS50966">
    <property type="entry name" value="ZF_SWIM"/>
    <property type="match status" value="1"/>
</dbReference>
<dbReference type="SMART" id="SM00487">
    <property type="entry name" value="DEXDc"/>
    <property type="match status" value="1"/>
</dbReference>
<dbReference type="InterPro" id="IPR000330">
    <property type="entry name" value="SNF2_N"/>
</dbReference>
<feature type="domain" description="Helicase C-terminal" evidence="5">
    <location>
        <begin position="1017"/>
        <end position="1173"/>
    </location>
</feature>